<evidence type="ECO:0000256" key="1">
    <source>
        <dbReference type="SAM" id="MobiDB-lite"/>
    </source>
</evidence>
<sequence length="82" mass="9152">MVSLSLERERGVPVRHTSRRLVASMPPDFGPTERGTVFAEEPELQVKTTETGHIACHFYYLNQALDVSRPSIPPKPRANHAA</sequence>
<evidence type="ECO:0000313" key="3">
    <source>
        <dbReference type="Proteomes" id="UP001230207"/>
    </source>
</evidence>
<dbReference type="Proteomes" id="UP001230207">
    <property type="component" value="Unassembled WGS sequence"/>
</dbReference>
<keyword evidence="3" id="KW-1185">Reference proteome</keyword>
<gene>
    <name evidence="2" type="ORF">QO002_000778</name>
</gene>
<protein>
    <submittedName>
        <fullName evidence="2">Uncharacterized protein</fullName>
    </submittedName>
</protein>
<reference evidence="2 3" key="1">
    <citation type="submission" date="2023-07" db="EMBL/GenBank/DDBJ databases">
        <title>Genomic Encyclopedia of Type Strains, Phase IV (KMG-IV): sequencing the most valuable type-strain genomes for metagenomic binning, comparative biology and taxonomic classification.</title>
        <authorList>
            <person name="Goeker M."/>
        </authorList>
    </citation>
    <scope>NUCLEOTIDE SEQUENCE [LARGE SCALE GENOMIC DNA]</scope>
    <source>
        <strain evidence="2 3">DSM 1112</strain>
    </source>
</reference>
<accession>A0ABU0BK63</accession>
<evidence type="ECO:0000313" key="2">
    <source>
        <dbReference type="EMBL" id="MDQ0318640.1"/>
    </source>
</evidence>
<feature type="region of interest" description="Disordered" evidence="1">
    <location>
        <begin position="1"/>
        <end position="35"/>
    </location>
</feature>
<organism evidence="2 3">
    <name type="scientific">Pararhizobium capsulatum DSM 1112</name>
    <dbReference type="NCBI Taxonomy" id="1121113"/>
    <lineage>
        <taxon>Bacteria</taxon>
        <taxon>Pseudomonadati</taxon>
        <taxon>Pseudomonadota</taxon>
        <taxon>Alphaproteobacteria</taxon>
        <taxon>Hyphomicrobiales</taxon>
        <taxon>Rhizobiaceae</taxon>
        <taxon>Rhizobium/Agrobacterium group</taxon>
        <taxon>Pararhizobium</taxon>
    </lineage>
</organism>
<feature type="compositionally biased region" description="Basic and acidic residues" evidence="1">
    <location>
        <begin position="1"/>
        <end position="12"/>
    </location>
</feature>
<dbReference type="EMBL" id="JAUSVF010000001">
    <property type="protein sequence ID" value="MDQ0318640.1"/>
    <property type="molecule type" value="Genomic_DNA"/>
</dbReference>
<proteinExistence type="predicted"/>
<comment type="caution">
    <text evidence="2">The sequence shown here is derived from an EMBL/GenBank/DDBJ whole genome shotgun (WGS) entry which is preliminary data.</text>
</comment>
<name>A0ABU0BK63_9HYPH</name>